<dbReference type="AlphaFoldDB" id="A0A4S8INT4"/>
<dbReference type="SUPFAM" id="SSF89009">
    <property type="entry name" value="GAT-like domain"/>
    <property type="match status" value="1"/>
</dbReference>
<dbReference type="STRING" id="52838.A0A4S8INT4"/>
<reference evidence="4 5" key="1">
    <citation type="journal article" date="2019" name="Nat. Plants">
        <title>Genome sequencing of Musa balbisiana reveals subgenome evolution and function divergence in polyploid bananas.</title>
        <authorList>
            <person name="Yao X."/>
        </authorList>
    </citation>
    <scope>NUCLEOTIDE SEQUENCE [LARGE SCALE GENOMIC DNA]</scope>
    <source>
        <strain evidence="5">cv. DH-PKW</strain>
        <tissue evidence="4">Leaves</tissue>
    </source>
</reference>
<feature type="region of interest" description="Disordered" evidence="2">
    <location>
        <begin position="177"/>
        <end position="209"/>
    </location>
</feature>
<comment type="caution">
    <text evidence="4">The sequence shown here is derived from an EMBL/GenBank/DDBJ whole genome shotgun (WGS) entry which is preliminary data.</text>
</comment>
<name>A0A4S8INT4_MUSBA</name>
<evidence type="ECO:0000256" key="1">
    <source>
        <dbReference type="ARBA" id="ARBA00007708"/>
    </source>
</evidence>
<dbReference type="SMART" id="SM00288">
    <property type="entry name" value="VHS"/>
    <property type="match status" value="1"/>
</dbReference>
<gene>
    <name evidence="4" type="ORF">C4D60_Mb06t17990</name>
</gene>
<feature type="compositionally biased region" description="Polar residues" evidence="2">
    <location>
        <begin position="247"/>
        <end position="258"/>
    </location>
</feature>
<dbReference type="InterPro" id="IPR008942">
    <property type="entry name" value="ENTH_VHS"/>
</dbReference>
<dbReference type="PANTHER" id="PTHR45898">
    <property type="entry name" value="TOM1-LIKE PROTEIN"/>
    <property type="match status" value="1"/>
</dbReference>
<dbReference type="CDD" id="cd03561">
    <property type="entry name" value="VHS"/>
    <property type="match status" value="1"/>
</dbReference>
<dbReference type="Proteomes" id="UP000317650">
    <property type="component" value="Chromosome 6"/>
</dbReference>
<evidence type="ECO:0000256" key="2">
    <source>
        <dbReference type="SAM" id="MobiDB-lite"/>
    </source>
</evidence>
<keyword evidence="5" id="KW-1185">Reference proteome</keyword>
<comment type="similarity">
    <text evidence="1">Belongs to the TOM1 family.</text>
</comment>
<evidence type="ECO:0000313" key="4">
    <source>
        <dbReference type="EMBL" id="THU50233.1"/>
    </source>
</evidence>
<feature type="region of interest" description="Disordered" evidence="2">
    <location>
        <begin position="222"/>
        <end position="358"/>
    </location>
</feature>
<evidence type="ECO:0000259" key="3">
    <source>
        <dbReference type="PROSITE" id="PS50179"/>
    </source>
</evidence>
<dbReference type="SUPFAM" id="SSF48464">
    <property type="entry name" value="ENTH/VHS domain"/>
    <property type="match status" value="1"/>
</dbReference>
<dbReference type="GO" id="GO:0043328">
    <property type="term" value="P:protein transport to vacuole involved in ubiquitin-dependent protein catabolic process via the multivesicular body sorting pathway"/>
    <property type="evidence" value="ECO:0007669"/>
    <property type="project" value="InterPro"/>
</dbReference>
<sequence>MAAAAACAERATSDMLIGPDWATNIELCDIINMDPGQAKDALKVLKKRLGSKNPKIQLLALFAAGVEFPPRTENTVPLFTPPQTHPVAYQPATSAYEDAALEASLQSDVSALRDEELLCQGLALNDDLQRILQRHDDILKGTAPSGGAPLASAAPIVNNVNHEDDELEDDFSHLSLRTSRDTATGQSRKASNVKNPRPFLPPPPISRPISAEANTVDYLSGDVFGSEQPLDAPLGAPLPPTLAPRSLGSSESAPTLKSSGPPRYDEPIQAAKSGEEQPPKAPWELPQPSGVIPPPPSKYGQRQQFFEQQKHGYSDGNLISPYDGFVAEDQQDFNYLGQHDQQHLGGLDSSPSAPQAKPEDMLFKDLVDFAKAKSSPSTKLPSSRRTR</sequence>
<organism evidence="4 5">
    <name type="scientific">Musa balbisiana</name>
    <name type="common">Banana</name>
    <dbReference type="NCBI Taxonomy" id="52838"/>
    <lineage>
        <taxon>Eukaryota</taxon>
        <taxon>Viridiplantae</taxon>
        <taxon>Streptophyta</taxon>
        <taxon>Embryophyta</taxon>
        <taxon>Tracheophyta</taxon>
        <taxon>Spermatophyta</taxon>
        <taxon>Magnoliopsida</taxon>
        <taxon>Liliopsida</taxon>
        <taxon>Zingiberales</taxon>
        <taxon>Musaceae</taxon>
        <taxon>Musa</taxon>
    </lineage>
</organism>
<dbReference type="InterPro" id="IPR044836">
    <property type="entry name" value="TOL_plant"/>
</dbReference>
<proteinExistence type="inferred from homology"/>
<feature type="domain" description="VHS" evidence="3">
    <location>
        <begin position="11"/>
        <end position="61"/>
    </location>
</feature>
<feature type="compositionally biased region" description="Polar residues" evidence="2">
    <location>
        <begin position="177"/>
        <end position="194"/>
    </location>
</feature>
<dbReference type="EMBL" id="PYDT01000009">
    <property type="protein sequence ID" value="THU50233.1"/>
    <property type="molecule type" value="Genomic_DNA"/>
</dbReference>
<protein>
    <recommendedName>
        <fullName evidence="3">VHS domain-containing protein</fullName>
    </recommendedName>
</protein>
<dbReference type="InterPro" id="IPR002014">
    <property type="entry name" value="VHS_dom"/>
</dbReference>
<dbReference type="GO" id="GO:0035091">
    <property type="term" value="F:phosphatidylinositol binding"/>
    <property type="evidence" value="ECO:0007669"/>
    <property type="project" value="InterPro"/>
</dbReference>
<accession>A0A4S8INT4</accession>
<dbReference type="Gene3D" id="1.25.40.90">
    <property type="match status" value="1"/>
</dbReference>
<evidence type="ECO:0000313" key="5">
    <source>
        <dbReference type="Proteomes" id="UP000317650"/>
    </source>
</evidence>
<dbReference type="PROSITE" id="PS50179">
    <property type="entry name" value="VHS"/>
    <property type="match status" value="1"/>
</dbReference>
<dbReference type="PANTHER" id="PTHR45898:SF14">
    <property type="entry name" value="TOM1-LIKE PROTEIN 4"/>
    <property type="match status" value="1"/>
</dbReference>
<dbReference type="GO" id="GO:0043130">
    <property type="term" value="F:ubiquitin binding"/>
    <property type="evidence" value="ECO:0007669"/>
    <property type="project" value="InterPro"/>
</dbReference>
<dbReference type="Pfam" id="PF00790">
    <property type="entry name" value="VHS"/>
    <property type="match status" value="1"/>
</dbReference>